<name>A0AAD4XHL5_9MAGN</name>
<sequence length="263" mass="29928">MPKKKVDEDCSCSNQPHPPLGQEHQFETPQPSKSTGMTYLMNPDRVKNKRGNNLTPINHTPTPRGDKHLGVDNRGIHKNEKRNNKFEIKLREPPVAESRVDLEGVENMDQEEDHARENKLVKRQRAKHWPLSEECASVRNLVWENEVANLAKMIENLEASKRNLMGEDLESCSIDELETAENQLEKSLLNIRGKKNELYGEKIEQLKQKEKQLLEVNAGLSEKCWASTTGTTEPTEKEIIPHETSSSSHEVESELQIVGPEGK</sequence>
<dbReference type="GO" id="GO:0003700">
    <property type="term" value="F:DNA-binding transcription factor activity"/>
    <property type="evidence" value="ECO:0007669"/>
    <property type="project" value="InterPro"/>
</dbReference>
<evidence type="ECO:0000256" key="2">
    <source>
        <dbReference type="SAM" id="MobiDB-lite"/>
    </source>
</evidence>
<organism evidence="4 5">
    <name type="scientific">Papaver atlanticum</name>
    <dbReference type="NCBI Taxonomy" id="357466"/>
    <lineage>
        <taxon>Eukaryota</taxon>
        <taxon>Viridiplantae</taxon>
        <taxon>Streptophyta</taxon>
        <taxon>Embryophyta</taxon>
        <taxon>Tracheophyta</taxon>
        <taxon>Spermatophyta</taxon>
        <taxon>Magnoliopsida</taxon>
        <taxon>Ranunculales</taxon>
        <taxon>Papaveraceae</taxon>
        <taxon>Papaveroideae</taxon>
        <taxon>Papaver</taxon>
    </lineage>
</organism>
<gene>
    <name evidence="4" type="ORF">MKW98_003867</name>
</gene>
<proteinExistence type="predicted"/>
<feature type="region of interest" description="Disordered" evidence="2">
    <location>
        <begin position="1"/>
        <end position="74"/>
    </location>
</feature>
<comment type="caution">
    <text evidence="4">The sequence shown here is derived from an EMBL/GenBank/DDBJ whole genome shotgun (WGS) entry which is preliminary data.</text>
</comment>
<feature type="coiled-coil region" evidence="1">
    <location>
        <begin position="140"/>
        <end position="223"/>
    </location>
</feature>
<keyword evidence="1" id="KW-0175">Coiled coil</keyword>
<dbReference type="EMBL" id="JAJJMB010009474">
    <property type="protein sequence ID" value="KAI3913388.1"/>
    <property type="molecule type" value="Genomic_DNA"/>
</dbReference>
<feature type="region of interest" description="Disordered" evidence="2">
    <location>
        <begin position="225"/>
        <end position="263"/>
    </location>
</feature>
<evidence type="ECO:0000313" key="5">
    <source>
        <dbReference type="Proteomes" id="UP001202328"/>
    </source>
</evidence>
<feature type="domain" description="K-box" evidence="3">
    <location>
        <begin position="140"/>
        <end position="230"/>
    </location>
</feature>
<dbReference type="InterPro" id="IPR002487">
    <property type="entry name" value="TF_Kbox"/>
</dbReference>
<evidence type="ECO:0000256" key="1">
    <source>
        <dbReference type="SAM" id="Coils"/>
    </source>
</evidence>
<dbReference type="Pfam" id="PF01486">
    <property type="entry name" value="K-box"/>
    <property type="match status" value="1"/>
</dbReference>
<dbReference type="Proteomes" id="UP001202328">
    <property type="component" value="Unassembled WGS sequence"/>
</dbReference>
<evidence type="ECO:0000313" key="4">
    <source>
        <dbReference type="EMBL" id="KAI3913388.1"/>
    </source>
</evidence>
<protein>
    <recommendedName>
        <fullName evidence="3">K-box domain-containing protein</fullName>
    </recommendedName>
</protein>
<feature type="compositionally biased region" description="Polar residues" evidence="2">
    <location>
        <begin position="27"/>
        <end position="37"/>
    </location>
</feature>
<feature type="compositionally biased region" description="Polar residues" evidence="2">
    <location>
        <begin position="51"/>
        <end position="61"/>
    </location>
</feature>
<evidence type="ECO:0000259" key="3">
    <source>
        <dbReference type="PROSITE" id="PS51297"/>
    </source>
</evidence>
<feature type="compositionally biased region" description="Basic and acidic residues" evidence="2">
    <location>
        <begin position="64"/>
        <end position="74"/>
    </location>
</feature>
<accession>A0AAD4XHL5</accession>
<dbReference type="AlphaFoldDB" id="A0AAD4XHL5"/>
<dbReference type="GO" id="GO:0005634">
    <property type="term" value="C:nucleus"/>
    <property type="evidence" value="ECO:0007669"/>
    <property type="project" value="InterPro"/>
</dbReference>
<reference evidence="4" key="1">
    <citation type="submission" date="2022-04" db="EMBL/GenBank/DDBJ databases">
        <title>A functionally conserved STORR gene fusion in Papaver species that diverged 16.8 million years ago.</title>
        <authorList>
            <person name="Catania T."/>
        </authorList>
    </citation>
    <scope>NUCLEOTIDE SEQUENCE</scope>
    <source>
        <strain evidence="4">S-188037</strain>
    </source>
</reference>
<keyword evidence="5" id="KW-1185">Reference proteome</keyword>
<dbReference type="PROSITE" id="PS51297">
    <property type="entry name" value="K_BOX"/>
    <property type="match status" value="1"/>
</dbReference>